<comment type="caution">
    <text evidence="1">The sequence shown here is derived from an EMBL/GenBank/DDBJ whole genome shotgun (WGS) entry which is preliminary data.</text>
</comment>
<dbReference type="Pfam" id="PF11951">
    <property type="entry name" value="Fungal_trans_2"/>
    <property type="match status" value="1"/>
</dbReference>
<dbReference type="EMBL" id="JBFTWV010000233">
    <property type="protein sequence ID" value="KAL2783474.1"/>
    <property type="molecule type" value="Genomic_DNA"/>
</dbReference>
<dbReference type="InterPro" id="IPR021858">
    <property type="entry name" value="Fun_TF"/>
</dbReference>
<reference evidence="1 2" key="1">
    <citation type="submission" date="2024-07" db="EMBL/GenBank/DDBJ databases">
        <title>Section-level genome sequencing and comparative genomics of Aspergillus sections Usti and Cavernicolus.</title>
        <authorList>
            <consortium name="Lawrence Berkeley National Laboratory"/>
            <person name="Nybo J.L."/>
            <person name="Vesth T.C."/>
            <person name="Theobald S."/>
            <person name="Frisvad J.C."/>
            <person name="Larsen T.O."/>
            <person name="Kjaerboelling I."/>
            <person name="Rothschild-Mancinelli K."/>
            <person name="Lyhne E.K."/>
            <person name="Kogle M.E."/>
            <person name="Barry K."/>
            <person name="Clum A."/>
            <person name="Na H."/>
            <person name="Ledsgaard L."/>
            <person name="Lin J."/>
            <person name="Lipzen A."/>
            <person name="Kuo A."/>
            <person name="Riley R."/>
            <person name="Mondo S."/>
            <person name="Labutti K."/>
            <person name="Haridas S."/>
            <person name="Pangalinan J."/>
            <person name="Salamov A.A."/>
            <person name="Simmons B.A."/>
            <person name="Magnuson J.K."/>
            <person name="Chen J."/>
            <person name="Drula E."/>
            <person name="Henrissat B."/>
            <person name="Wiebenga A."/>
            <person name="Lubbers R.J."/>
            <person name="Gomes A.C."/>
            <person name="Makela M.R."/>
            <person name="Stajich J."/>
            <person name="Grigoriev I.V."/>
            <person name="Mortensen U.H."/>
            <person name="De Vries R.P."/>
            <person name="Baker S.E."/>
            <person name="Andersen M.R."/>
        </authorList>
    </citation>
    <scope>NUCLEOTIDE SEQUENCE [LARGE SCALE GENOMIC DNA]</scope>
    <source>
        <strain evidence="1 2">CBS 209.92</strain>
    </source>
</reference>
<name>A0ABR4FJP4_9EURO</name>
<evidence type="ECO:0000313" key="2">
    <source>
        <dbReference type="Proteomes" id="UP001610563"/>
    </source>
</evidence>
<dbReference type="PROSITE" id="PS51257">
    <property type="entry name" value="PROKAR_LIPOPROTEIN"/>
    <property type="match status" value="1"/>
</dbReference>
<accession>A0ABR4FJP4</accession>
<protein>
    <submittedName>
        <fullName evidence="1">Uncharacterized protein</fullName>
    </submittedName>
</protein>
<proteinExistence type="predicted"/>
<evidence type="ECO:0000313" key="1">
    <source>
        <dbReference type="EMBL" id="KAL2783474.1"/>
    </source>
</evidence>
<sequence length="87" mass="9637">MRVCAPYDKDGRSGRGLAGFVWPAFIAACEAEDATMQSAFASWFHQFGRGSGLQVFQHVGRIVAQIWKEKARAAGKRMNTTELMTRA</sequence>
<organism evidence="1 2">
    <name type="scientific">Aspergillus keveii</name>
    <dbReference type="NCBI Taxonomy" id="714993"/>
    <lineage>
        <taxon>Eukaryota</taxon>
        <taxon>Fungi</taxon>
        <taxon>Dikarya</taxon>
        <taxon>Ascomycota</taxon>
        <taxon>Pezizomycotina</taxon>
        <taxon>Eurotiomycetes</taxon>
        <taxon>Eurotiomycetidae</taxon>
        <taxon>Eurotiales</taxon>
        <taxon>Aspergillaceae</taxon>
        <taxon>Aspergillus</taxon>
        <taxon>Aspergillus subgen. Nidulantes</taxon>
    </lineage>
</organism>
<gene>
    <name evidence="1" type="ORF">BJX66DRAFT_318475</name>
</gene>
<keyword evidence="2" id="KW-1185">Reference proteome</keyword>
<dbReference type="Proteomes" id="UP001610563">
    <property type="component" value="Unassembled WGS sequence"/>
</dbReference>